<dbReference type="OrthoDB" id="198787at2759"/>
<feature type="domain" description="Metaxin glutathione S-transferase" evidence="1">
    <location>
        <begin position="11"/>
        <end position="58"/>
    </location>
</feature>
<organism evidence="4">
    <name type="scientific">Gongylonema pulchrum</name>
    <dbReference type="NCBI Taxonomy" id="637853"/>
    <lineage>
        <taxon>Eukaryota</taxon>
        <taxon>Metazoa</taxon>
        <taxon>Ecdysozoa</taxon>
        <taxon>Nematoda</taxon>
        <taxon>Chromadorea</taxon>
        <taxon>Rhabditida</taxon>
        <taxon>Spirurina</taxon>
        <taxon>Spiruromorpha</taxon>
        <taxon>Spiruroidea</taxon>
        <taxon>Gongylonematidae</taxon>
        <taxon>Gongylonema</taxon>
    </lineage>
</organism>
<dbReference type="EMBL" id="UYRT01090251">
    <property type="protein sequence ID" value="VDN35844.1"/>
    <property type="molecule type" value="Genomic_DNA"/>
</dbReference>
<dbReference type="Pfam" id="PF17171">
    <property type="entry name" value="GST_C_6"/>
    <property type="match status" value="1"/>
</dbReference>
<proteinExistence type="predicted"/>
<evidence type="ECO:0000313" key="3">
    <source>
        <dbReference type="Proteomes" id="UP000271098"/>
    </source>
</evidence>
<dbReference type="InterPro" id="IPR050931">
    <property type="entry name" value="Mito_Protein_Transport_Metaxin"/>
</dbReference>
<name>A0A183EH99_9BILA</name>
<dbReference type="InterPro" id="IPR033468">
    <property type="entry name" value="Metaxin_GST"/>
</dbReference>
<sequence>MLYVLICIFSYFLGDSPTELDALAFGHLYTILTTELPNMELTNCLRRYANLTEFCQRIDKQYFAPKSDEK</sequence>
<dbReference type="GO" id="GO:0007005">
    <property type="term" value="P:mitochondrion organization"/>
    <property type="evidence" value="ECO:0007669"/>
    <property type="project" value="TreeGrafter"/>
</dbReference>
<dbReference type="WBParaSite" id="GPUH_0002036501-mRNA-1">
    <property type="protein sequence ID" value="GPUH_0002036501-mRNA-1"/>
    <property type="gene ID" value="GPUH_0002036501"/>
</dbReference>
<dbReference type="PANTHER" id="PTHR12289">
    <property type="entry name" value="METAXIN RELATED"/>
    <property type="match status" value="1"/>
</dbReference>
<reference evidence="4" key="1">
    <citation type="submission" date="2016-06" db="UniProtKB">
        <authorList>
            <consortium name="WormBaseParasite"/>
        </authorList>
    </citation>
    <scope>IDENTIFICATION</scope>
</reference>
<evidence type="ECO:0000259" key="1">
    <source>
        <dbReference type="Pfam" id="PF17171"/>
    </source>
</evidence>
<dbReference type="SUPFAM" id="SSF47616">
    <property type="entry name" value="GST C-terminal domain-like"/>
    <property type="match status" value="1"/>
</dbReference>
<dbReference type="InterPro" id="IPR036282">
    <property type="entry name" value="Glutathione-S-Trfase_C_sf"/>
</dbReference>
<dbReference type="Proteomes" id="UP000271098">
    <property type="component" value="Unassembled WGS sequence"/>
</dbReference>
<keyword evidence="3" id="KW-1185">Reference proteome</keyword>
<gene>
    <name evidence="2" type="ORF">GPUH_LOCUS20340</name>
</gene>
<dbReference type="PANTHER" id="PTHR12289:SF38">
    <property type="entry name" value="METAXIN-2"/>
    <property type="match status" value="1"/>
</dbReference>
<dbReference type="AlphaFoldDB" id="A0A183EH99"/>
<accession>A0A183EH99</accession>
<protein>
    <submittedName>
        <fullName evidence="4">GST_C_6 domain-containing protein</fullName>
    </submittedName>
</protein>
<dbReference type="GO" id="GO:0001401">
    <property type="term" value="C:SAM complex"/>
    <property type="evidence" value="ECO:0007669"/>
    <property type="project" value="TreeGrafter"/>
</dbReference>
<evidence type="ECO:0000313" key="4">
    <source>
        <dbReference type="WBParaSite" id="GPUH_0002036501-mRNA-1"/>
    </source>
</evidence>
<reference evidence="2 3" key="2">
    <citation type="submission" date="2018-11" db="EMBL/GenBank/DDBJ databases">
        <authorList>
            <consortium name="Pathogen Informatics"/>
        </authorList>
    </citation>
    <scope>NUCLEOTIDE SEQUENCE [LARGE SCALE GENOMIC DNA]</scope>
</reference>
<evidence type="ECO:0000313" key="2">
    <source>
        <dbReference type="EMBL" id="VDN35844.1"/>
    </source>
</evidence>